<evidence type="ECO:0000313" key="3">
    <source>
        <dbReference type="EnsemblMetazoa" id="HelroP191140"/>
    </source>
</evidence>
<feature type="compositionally biased region" description="Basic residues" evidence="1">
    <location>
        <begin position="44"/>
        <end position="55"/>
    </location>
</feature>
<dbReference type="InParanoid" id="T1FSM9"/>
<name>T1FSM9_HELRO</name>
<feature type="compositionally biased region" description="Polar residues" evidence="1">
    <location>
        <begin position="185"/>
        <end position="201"/>
    </location>
</feature>
<feature type="compositionally biased region" description="Polar residues" evidence="1">
    <location>
        <begin position="17"/>
        <end position="37"/>
    </location>
</feature>
<reference evidence="3" key="3">
    <citation type="submission" date="2015-06" db="UniProtKB">
        <authorList>
            <consortium name="EnsemblMetazoa"/>
        </authorList>
    </citation>
    <scope>IDENTIFICATION</scope>
</reference>
<dbReference type="AlphaFoldDB" id="T1FSM9"/>
<dbReference type="GeneID" id="20211826"/>
<organism evidence="3 4">
    <name type="scientific">Helobdella robusta</name>
    <name type="common">Californian leech</name>
    <dbReference type="NCBI Taxonomy" id="6412"/>
    <lineage>
        <taxon>Eukaryota</taxon>
        <taxon>Metazoa</taxon>
        <taxon>Spiralia</taxon>
        <taxon>Lophotrochozoa</taxon>
        <taxon>Annelida</taxon>
        <taxon>Clitellata</taxon>
        <taxon>Hirudinea</taxon>
        <taxon>Rhynchobdellida</taxon>
        <taxon>Glossiphoniidae</taxon>
        <taxon>Helobdella</taxon>
    </lineage>
</organism>
<reference evidence="4" key="1">
    <citation type="submission" date="2012-12" db="EMBL/GenBank/DDBJ databases">
        <authorList>
            <person name="Hellsten U."/>
            <person name="Grimwood J."/>
            <person name="Chapman J.A."/>
            <person name="Shapiro H."/>
            <person name="Aerts A."/>
            <person name="Otillar R.P."/>
            <person name="Terry A.Y."/>
            <person name="Boore J.L."/>
            <person name="Simakov O."/>
            <person name="Marletaz F."/>
            <person name="Cho S.-J."/>
            <person name="Edsinger-Gonzales E."/>
            <person name="Havlak P."/>
            <person name="Kuo D.-H."/>
            <person name="Larsson T."/>
            <person name="Lv J."/>
            <person name="Arendt D."/>
            <person name="Savage R."/>
            <person name="Osoegawa K."/>
            <person name="de Jong P."/>
            <person name="Lindberg D.R."/>
            <person name="Seaver E.C."/>
            <person name="Weisblat D.A."/>
            <person name="Putnam N.H."/>
            <person name="Grigoriev I.V."/>
            <person name="Rokhsar D.S."/>
        </authorList>
    </citation>
    <scope>NUCLEOTIDE SEQUENCE</scope>
</reference>
<accession>T1FSM9</accession>
<dbReference type="HOGENOM" id="CLU_716261_0_0_1"/>
<evidence type="ECO:0000256" key="1">
    <source>
        <dbReference type="SAM" id="MobiDB-lite"/>
    </source>
</evidence>
<protein>
    <submittedName>
        <fullName evidence="2 3">Uncharacterized protein</fullName>
    </submittedName>
</protein>
<dbReference type="EMBL" id="KB096222">
    <property type="protein sequence ID" value="ESO07329.1"/>
    <property type="molecule type" value="Genomic_DNA"/>
</dbReference>
<evidence type="ECO:0000313" key="2">
    <source>
        <dbReference type="EMBL" id="ESO07329.1"/>
    </source>
</evidence>
<sequence>MDNIKKAGLFIQKLFGSQTPPKASSCDSDMNAQLSNSTDERNKRATKASHRRRHTVQLERSVTGDLKFRIRPMDSLEVSDEEVAKRTSLISNRGEDEISKLDSSQIDCDNSDETLVARALARNPSFSYEHFVDCAVSSADRELIDNATRREKYKRSKSVNPSKICIEQESMKEKLKMDIKDSQPFDLTSTNQQHESSQPSNDDPAVQFSSIKISSSSRKQINKNEHAPKHTDDDRKNKKTLSIQAETSRAKHHLHTTENEKLTRKKSNNNLNIKHKLAKHRSIESSGDPEQKLEFPTTPEMLLDYHKHHNILDANEEWLVVELNEYECLIDNLEIIKIIASHSKFFEVSPEELWQEFFEFVEDVPSYDEVINFDVWQEFRDKKYTC</sequence>
<dbReference type="Proteomes" id="UP000015101">
    <property type="component" value="Unassembled WGS sequence"/>
</dbReference>
<dbReference type="CTD" id="20211826"/>
<keyword evidence="4" id="KW-1185">Reference proteome</keyword>
<feature type="region of interest" description="Disordered" evidence="1">
    <location>
        <begin position="184"/>
        <end position="271"/>
    </location>
</feature>
<dbReference type="RefSeq" id="XP_009014707.1">
    <property type="nucleotide sequence ID" value="XM_009016459.1"/>
</dbReference>
<reference evidence="2 4" key="2">
    <citation type="journal article" date="2013" name="Nature">
        <title>Insights into bilaterian evolution from three spiralian genomes.</title>
        <authorList>
            <person name="Simakov O."/>
            <person name="Marletaz F."/>
            <person name="Cho S.J."/>
            <person name="Edsinger-Gonzales E."/>
            <person name="Havlak P."/>
            <person name="Hellsten U."/>
            <person name="Kuo D.H."/>
            <person name="Larsson T."/>
            <person name="Lv J."/>
            <person name="Arendt D."/>
            <person name="Savage R."/>
            <person name="Osoegawa K."/>
            <person name="de Jong P."/>
            <person name="Grimwood J."/>
            <person name="Chapman J.A."/>
            <person name="Shapiro H."/>
            <person name="Aerts A."/>
            <person name="Otillar R.P."/>
            <person name="Terry A.Y."/>
            <person name="Boore J.L."/>
            <person name="Grigoriev I.V."/>
            <person name="Lindberg D.R."/>
            <person name="Seaver E.C."/>
            <person name="Weisblat D.A."/>
            <person name="Putnam N.H."/>
            <person name="Rokhsar D.S."/>
        </authorList>
    </citation>
    <scope>NUCLEOTIDE SEQUENCE</scope>
</reference>
<gene>
    <name evidence="3" type="primary">20211826</name>
    <name evidence="2" type="ORF">HELRODRAFT_191140</name>
</gene>
<proteinExistence type="predicted"/>
<dbReference type="KEGG" id="hro:HELRODRAFT_191140"/>
<feature type="region of interest" description="Disordered" evidence="1">
    <location>
        <begin position="17"/>
        <end position="55"/>
    </location>
</feature>
<dbReference type="EnsemblMetazoa" id="HelroT191140">
    <property type="protein sequence ID" value="HelroP191140"/>
    <property type="gene ID" value="HelroG191140"/>
</dbReference>
<feature type="compositionally biased region" description="Basic and acidic residues" evidence="1">
    <location>
        <begin position="222"/>
        <end position="236"/>
    </location>
</feature>
<evidence type="ECO:0000313" key="4">
    <source>
        <dbReference type="Proteomes" id="UP000015101"/>
    </source>
</evidence>
<dbReference type="EMBL" id="AMQM01003634">
    <property type="status" value="NOT_ANNOTATED_CDS"/>
    <property type="molecule type" value="Genomic_DNA"/>
</dbReference>